<evidence type="ECO:0000256" key="2">
    <source>
        <dbReference type="ARBA" id="ARBA00008661"/>
    </source>
</evidence>
<dbReference type="GO" id="GO:0000139">
    <property type="term" value="C:Golgi membrane"/>
    <property type="evidence" value="ECO:0007669"/>
    <property type="project" value="UniProtKB-SubCell"/>
</dbReference>
<name>R7V2B4_CAPTE</name>
<evidence type="ECO:0000256" key="8">
    <source>
        <dbReference type="ARBA" id="ARBA00023034"/>
    </source>
</evidence>
<proteinExistence type="inferred from homology"/>
<dbReference type="HOGENOM" id="CLU_036849_2_2_1"/>
<evidence type="ECO:0000313" key="12">
    <source>
        <dbReference type="EnsemblMetazoa" id="CapteP174449"/>
    </source>
</evidence>
<dbReference type="AlphaFoldDB" id="R7V2B4"/>
<evidence type="ECO:0000313" key="11">
    <source>
        <dbReference type="EMBL" id="ELU12998.1"/>
    </source>
</evidence>
<dbReference type="Gene3D" id="3.90.550.50">
    <property type="match status" value="1"/>
</dbReference>
<reference evidence="11 13" key="2">
    <citation type="journal article" date="2013" name="Nature">
        <title>Insights into bilaterian evolution from three spiralian genomes.</title>
        <authorList>
            <person name="Simakov O."/>
            <person name="Marletaz F."/>
            <person name="Cho S.J."/>
            <person name="Edsinger-Gonzales E."/>
            <person name="Havlak P."/>
            <person name="Hellsten U."/>
            <person name="Kuo D.H."/>
            <person name="Larsson T."/>
            <person name="Lv J."/>
            <person name="Arendt D."/>
            <person name="Savage R."/>
            <person name="Osoegawa K."/>
            <person name="de Jong P."/>
            <person name="Grimwood J."/>
            <person name="Chapman J.A."/>
            <person name="Shapiro H."/>
            <person name="Aerts A."/>
            <person name="Otillar R.P."/>
            <person name="Terry A.Y."/>
            <person name="Boore J.L."/>
            <person name="Grigoriev I.V."/>
            <person name="Lindberg D.R."/>
            <person name="Seaver E.C."/>
            <person name="Weisblat D.A."/>
            <person name="Putnam N.H."/>
            <person name="Rokhsar D.S."/>
        </authorList>
    </citation>
    <scope>NUCLEOTIDE SEQUENCE</scope>
    <source>
        <strain evidence="11 13">I ESC-2004</strain>
    </source>
</reference>
<dbReference type="InterPro" id="IPR029044">
    <property type="entry name" value="Nucleotide-diphossugar_trans"/>
</dbReference>
<dbReference type="EnsemblMetazoa" id="CapteT174449">
    <property type="protein sequence ID" value="CapteP174449"/>
    <property type="gene ID" value="CapteG174449"/>
</dbReference>
<organism evidence="11">
    <name type="scientific">Capitella teleta</name>
    <name type="common">Polychaete worm</name>
    <dbReference type="NCBI Taxonomy" id="283909"/>
    <lineage>
        <taxon>Eukaryota</taxon>
        <taxon>Metazoa</taxon>
        <taxon>Spiralia</taxon>
        <taxon>Lophotrochozoa</taxon>
        <taxon>Annelida</taxon>
        <taxon>Polychaeta</taxon>
        <taxon>Sedentaria</taxon>
        <taxon>Scolecida</taxon>
        <taxon>Capitellidae</taxon>
        <taxon>Capitella</taxon>
    </lineage>
</organism>
<dbReference type="GO" id="GO:0006493">
    <property type="term" value="P:protein O-linked glycosylation"/>
    <property type="evidence" value="ECO:0007669"/>
    <property type="project" value="TreeGrafter"/>
</dbReference>
<dbReference type="PANTHER" id="PTHR11214:SF349">
    <property type="entry name" value="BETA-1,3-GALACTOSYLTRANSFERASE BRN"/>
    <property type="match status" value="1"/>
</dbReference>
<keyword evidence="8 10" id="KW-0333">Golgi apparatus</keyword>
<keyword evidence="5 10" id="KW-0812">Transmembrane</keyword>
<dbReference type="STRING" id="283909.R7V2B4"/>
<sequence>MVNSSPWKWRGFQLQPHHRGNVIIACLLLPSVYYCYYYNVYEYAMATPFAYFEYPLEVDMDKVVKAIMNNENPGVSPLNKNNFPFVINPDRKCKDEDGNDENIYILFLIKSRMGNFEQRQMIRRTWGREHGIPYVNIRRVFLLGVDPNDKALQHRIGLEAQDHEDIVQQFFVDQYFNNTIKLMMGFQWAVQHCTGARFLAFFDDDYYVNTHNLLNLLQAVKPTEYNNLLLGFIWKNAMPYRIQDKKWYISLAEYPYRFWPPYPTAGSFFVPMETAERIYAAMQYTKIIRFDDVFVGIVAWKLKIELKHNNNLYFYDYKYELNRYRPVIAAHGFGDVERLYYVWKEQHDLLKNE</sequence>
<evidence type="ECO:0000313" key="13">
    <source>
        <dbReference type="Proteomes" id="UP000014760"/>
    </source>
</evidence>
<keyword evidence="13" id="KW-1185">Reference proteome</keyword>
<reference evidence="12" key="3">
    <citation type="submission" date="2015-06" db="UniProtKB">
        <authorList>
            <consortium name="EnsemblMetazoa"/>
        </authorList>
    </citation>
    <scope>IDENTIFICATION</scope>
</reference>
<evidence type="ECO:0000256" key="3">
    <source>
        <dbReference type="ARBA" id="ARBA00022676"/>
    </source>
</evidence>
<dbReference type="GO" id="GO:0008194">
    <property type="term" value="F:UDP-glycosyltransferase activity"/>
    <property type="evidence" value="ECO:0007669"/>
    <property type="project" value="TreeGrafter"/>
</dbReference>
<dbReference type="EMBL" id="AMQN01005264">
    <property type="status" value="NOT_ANNOTATED_CDS"/>
    <property type="molecule type" value="Genomic_DNA"/>
</dbReference>
<evidence type="ECO:0000256" key="1">
    <source>
        <dbReference type="ARBA" id="ARBA00004323"/>
    </source>
</evidence>
<dbReference type="OrthoDB" id="2139606at2759"/>
<evidence type="ECO:0000256" key="7">
    <source>
        <dbReference type="ARBA" id="ARBA00022989"/>
    </source>
</evidence>
<accession>R7V2B4</accession>
<dbReference type="GO" id="GO:0016758">
    <property type="term" value="F:hexosyltransferase activity"/>
    <property type="evidence" value="ECO:0007669"/>
    <property type="project" value="InterPro"/>
</dbReference>
<keyword evidence="6 10" id="KW-0735">Signal-anchor</keyword>
<dbReference type="PANTHER" id="PTHR11214">
    <property type="entry name" value="BETA-1,3-N-ACETYLGLUCOSAMINYLTRANSFERASE"/>
    <property type="match status" value="1"/>
</dbReference>
<dbReference type="EMBL" id="KB295566">
    <property type="protein sequence ID" value="ELU12998.1"/>
    <property type="molecule type" value="Genomic_DNA"/>
</dbReference>
<keyword evidence="4" id="KW-0808">Transferase</keyword>
<reference evidence="13" key="1">
    <citation type="submission" date="2012-12" db="EMBL/GenBank/DDBJ databases">
        <authorList>
            <person name="Hellsten U."/>
            <person name="Grimwood J."/>
            <person name="Chapman J.A."/>
            <person name="Shapiro H."/>
            <person name="Aerts A."/>
            <person name="Otillar R.P."/>
            <person name="Terry A.Y."/>
            <person name="Boore J.L."/>
            <person name="Simakov O."/>
            <person name="Marletaz F."/>
            <person name="Cho S.-J."/>
            <person name="Edsinger-Gonzales E."/>
            <person name="Havlak P."/>
            <person name="Kuo D.-H."/>
            <person name="Larsson T."/>
            <person name="Lv J."/>
            <person name="Arendt D."/>
            <person name="Savage R."/>
            <person name="Osoegawa K."/>
            <person name="de Jong P."/>
            <person name="Lindberg D.R."/>
            <person name="Seaver E.C."/>
            <person name="Weisblat D.A."/>
            <person name="Putnam N.H."/>
            <person name="Grigoriev I.V."/>
            <person name="Rokhsar D.S."/>
        </authorList>
    </citation>
    <scope>NUCLEOTIDE SEQUENCE</scope>
    <source>
        <strain evidence="13">I ESC-2004</strain>
    </source>
</reference>
<protein>
    <recommendedName>
        <fullName evidence="10">Hexosyltransferase</fullName>
        <ecNumber evidence="10">2.4.1.-</ecNumber>
    </recommendedName>
</protein>
<evidence type="ECO:0000256" key="4">
    <source>
        <dbReference type="ARBA" id="ARBA00022679"/>
    </source>
</evidence>
<dbReference type="OMA" id="RVWNECR"/>
<dbReference type="FunCoup" id="R7V2B4">
    <property type="interactions" value="147"/>
</dbReference>
<keyword evidence="3 10" id="KW-0328">Glycosyltransferase</keyword>
<keyword evidence="7 10" id="KW-1133">Transmembrane helix</keyword>
<gene>
    <name evidence="11" type="ORF">CAPTEDRAFT_174449</name>
</gene>
<comment type="similarity">
    <text evidence="2 10">Belongs to the glycosyltransferase 31 family.</text>
</comment>
<evidence type="ECO:0000256" key="6">
    <source>
        <dbReference type="ARBA" id="ARBA00022968"/>
    </source>
</evidence>
<dbReference type="EC" id="2.4.1.-" evidence="10"/>
<evidence type="ECO:0000256" key="5">
    <source>
        <dbReference type="ARBA" id="ARBA00022692"/>
    </source>
</evidence>
<dbReference type="InterPro" id="IPR002659">
    <property type="entry name" value="Glyco_trans_31"/>
</dbReference>
<evidence type="ECO:0000256" key="10">
    <source>
        <dbReference type="RuleBase" id="RU363063"/>
    </source>
</evidence>
<dbReference type="FunFam" id="3.90.550.50:FF:000042">
    <property type="entry name" value="Hexosyltransferase"/>
    <property type="match status" value="1"/>
</dbReference>
<keyword evidence="9 10" id="KW-0472">Membrane</keyword>
<dbReference type="Proteomes" id="UP000014760">
    <property type="component" value="Unassembled WGS sequence"/>
</dbReference>
<evidence type="ECO:0000256" key="9">
    <source>
        <dbReference type="ARBA" id="ARBA00023136"/>
    </source>
</evidence>
<feature type="transmembrane region" description="Helical" evidence="10">
    <location>
        <begin position="21"/>
        <end position="39"/>
    </location>
</feature>
<dbReference type="Pfam" id="PF01762">
    <property type="entry name" value="Galactosyl_T"/>
    <property type="match status" value="1"/>
</dbReference>
<dbReference type="SUPFAM" id="SSF53448">
    <property type="entry name" value="Nucleotide-diphospho-sugar transferases"/>
    <property type="match status" value="1"/>
</dbReference>
<comment type="subcellular location">
    <subcellularLocation>
        <location evidence="1 10">Golgi apparatus membrane</location>
        <topology evidence="1 10">Single-pass type II membrane protein</topology>
    </subcellularLocation>
</comment>